<evidence type="ECO:0000256" key="1">
    <source>
        <dbReference type="ARBA" id="ARBA00000287"/>
    </source>
</evidence>
<dbReference type="Pfam" id="PF01066">
    <property type="entry name" value="CDP-OH_P_transf"/>
    <property type="match status" value="1"/>
</dbReference>
<evidence type="ECO:0000256" key="16">
    <source>
        <dbReference type="SAM" id="MobiDB-lite"/>
    </source>
</evidence>
<evidence type="ECO:0000313" key="18">
    <source>
        <dbReference type="EMBL" id="MCP2332593.1"/>
    </source>
</evidence>
<dbReference type="PANTHER" id="PTHR14269">
    <property type="entry name" value="CDP-DIACYLGLYCEROL--GLYCEROL-3-PHOSPHATE 3-PHOSPHATIDYLTRANSFERASE-RELATED"/>
    <property type="match status" value="1"/>
</dbReference>
<dbReference type="EC" id="2.7.8.8" evidence="4"/>
<keyword evidence="6" id="KW-0444">Lipid biosynthesis</keyword>
<keyword evidence="9 17" id="KW-1133">Transmembrane helix</keyword>
<keyword evidence="7 15" id="KW-0808">Transferase</keyword>
<evidence type="ECO:0000256" key="4">
    <source>
        <dbReference type="ARBA" id="ARBA00013174"/>
    </source>
</evidence>
<sequence length="303" mass="32500">MARVAPGIGLVPNAVTVLALCAGLSSVMFALDGRFAAAVAAVATAALLDGLDGRLARLLDATSRMGAELDSLADAVSFGVAPALVVFIWSLHGSQWGWVVCLLFAVCAVLRLARFNVLMEDTKSPPFGKEFFVGVPAPAGALTALFPLVISLKSGEGWWSSQLVVALWVIAIGGLLISRVPTLSFKTLKVPAKAIAPLLMLVGLLAAAVITYPLLVLATFIVLYLAHVPFAVRRYRWLSRHPEAWDVPAGERRAIRRSTSRLRLRRPRLRPRVAGDAVRAESGGSGPVGARRSWRRLGLRRRS</sequence>
<accession>A0ABT1JK89</accession>
<dbReference type="NCBIfam" id="TIGR00473">
    <property type="entry name" value="pssA"/>
    <property type="match status" value="1"/>
</dbReference>
<evidence type="ECO:0000313" key="19">
    <source>
        <dbReference type="Proteomes" id="UP000791080"/>
    </source>
</evidence>
<feature type="transmembrane region" description="Helical" evidence="17">
    <location>
        <begin position="131"/>
        <end position="152"/>
    </location>
</feature>
<keyword evidence="19" id="KW-1185">Reference proteome</keyword>
<dbReference type="Proteomes" id="UP000791080">
    <property type="component" value="Unassembled WGS sequence"/>
</dbReference>
<evidence type="ECO:0000256" key="7">
    <source>
        <dbReference type="ARBA" id="ARBA00022679"/>
    </source>
</evidence>
<evidence type="ECO:0000256" key="13">
    <source>
        <dbReference type="ARBA" id="ARBA00023264"/>
    </source>
</evidence>
<protein>
    <recommendedName>
        <fullName evidence="5">CDP-diacylglycerol--serine O-phosphatidyltransferase</fullName>
        <ecNumber evidence="4">2.7.8.8</ecNumber>
    </recommendedName>
    <alternativeName>
        <fullName evidence="14">Phosphatidylserine synthase</fullName>
    </alternativeName>
</protein>
<dbReference type="InterPro" id="IPR004533">
    <property type="entry name" value="CDP-diaglyc--ser_O-PTrfase"/>
</dbReference>
<keyword evidence="11 17" id="KW-0472">Membrane</keyword>
<dbReference type="InterPro" id="IPR048254">
    <property type="entry name" value="CDP_ALCOHOL_P_TRANSF_CS"/>
</dbReference>
<dbReference type="RefSeq" id="WP_026417548.1">
    <property type="nucleotide sequence ID" value="NZ_AUBJ02000001.1"/>
</dbReference>
<evidence type="ECO:0000256" key="10">
    <source>
        <dbReference type="ARBA" id="ARBA00023098"/>
    </source>
</evidence>
<feature type="region of interest" description="Disordered" evidence="16">
    <location>
        <begin position="273"/>
        <end position="303"/>
    </location>
</feature>
<evidence type="ECO:0000256" key="9">
    <source>
        <dbReference type="ARBA" id="ARBA00022989"/>
    </source>
</evidence>
<proteinExistence type="inferred from homology"/>
<keyword evidence="13" id="KW-1208">Phospholipid metabolism</keyword>
<evidence type="ECO:0000256" key="6">
    <source>
        <dbReference type="ARBA" id="ARBA00022516"/>
    </source>
</evidence>
<dbReference type="PROSITE" id="PS00379">
    <property type="entry name" value="CDP_ALCOHOL_P_TRANSF"/>
    <property type="match status" value="1"/>
</dbReference>
<feature type="transmembrane region" description="Helical" evidence="17">
    <location>
        <begin position="96"/>
        <end position="119"/>
    </location>
</feature>
<name>A0ABT1JK89_ACTCY</name>
<gene>
    <name evidence="18" type="ORF">G443_002863</name>
</gene>
<dbReference type="InterPro" id="IPR043130">
    <property type="entry name" value="CDP-OH_PTrfase_TM_dom"/>
</dbReference>
<keyword evidence="10" id="KW-0443">Lipid metabolism</keyword>
<feature type="transmembrane region" description="Helical" evidence="17">
    <location>
        <begin position="214"/>
        <end position="232"/>
    </location>
</feature>
<dbReference type="InterPro" id="IPR000462">
    <property type="entry name" value="CDP-OH_P_trans"/>
</dbReference>
<comment type="caution">
    <text evidence="18">The sequence shown here is derived from an EMBL/GenBank/DDBJ whole genome shotgun (WGS) entry which is preliminary data.</text>
</comment>
<dbReference type="InterPro" id="IPR050324">
    <property type="entry name" value="CDP-alcohol_PTase-I"/>
</dbReference>
<keyword evidence="8 17" id="KW-0812">Transmembrane</keyword>
<organism evidence="18 19">
    <name type="scientific">Actinoalloteichus caeruleus DSM 43889</name>
    <dbReference type="NCBI Taxonomy" id="1120930"/>
    <lineage>
        <taxon>Bacteria</taxon>
        <taxon>Bacillati</taxon>
        <taxon>Actinomycetota</taxon>
        <taxon>Actinomycetes</taxon>
        <taxon>Pseudonocardiales</taxon>
        <taxon>Pseudonocardiaceae</taxon>
        <taxon>Actinoalloteichus</taxon>
        <taxon>Actinoalloteichus cyanogriseus</taxon>
    </lineage>
</organism>
<evidence type="ECO:0000256" key="17">
    <source>
        <dbReference type="SAM" id="Phobius"/>
    </source>
</evidence>
<evidence type="ECO:0000256" key="2">
    <source>
        <dbReference type="ARBA" id="ARBA00004127"/>
    </source>
</evidence>
<dbReference type="Gene3D" id="1.20.120.1760">
    <property type="match status" value="1"/>
</dbReference>
<evidence type="ECO:0000256" key="15">
    <source>
        <dbReference type="RuleBase" id="RU003750"/>
    </source>
</evidence>
<evidence type="ECO:0000256" key="11">
    <source>
        <dbReference type="ARBA" id="ARBA00023136"/>
    </source>
</evidence>
<evidence type="ECO:0000256" key="5">
    <source>
        <dbReference type="ARBA" id="ARBA00017171"/>
    </source>
</evidence>
<feature type="compositionally biased region" description="Basic residues" evidence="16">
    <location>
        <begin position="292"/>
        <end position="303"/>
    </location>
</feature>
<evidence type="ECO:0000256" key="14">
    <source>
        <dbReference type="ARBA" id="ARBA00032361"/>
    </source>
</evidence>
<comment type="subcellular location">
    <subcellularLocation>
        <location evidence="2">Endomembrane system</location>
        <topology evidence="2">Multi-pass membrane protein</topology>
    </subcellularLocation>
</comment>
<feature type="transmembrane region" description="Helical" evidence="17">
    <location>
        <begin position="158"/>
        <end position="178"/>
    </location>
</feature>
<evidence type="ECO:0000256" key="12">
    <source>
        <dbReference type="ARBA" id="ARBA00023209"/>
    </source>
</evidence>
<reference evidence="18 19" key="1">
    <citation type="submission" date="2022-06" db="EMBL/GenBank/DDBJ databases">
        <title>Genomic Encyclopedia of Type Strains, Phase I: the one thousand microbial genomes (KMG-I) project.</title>
        <authorList>
            <person name="Kyrpides N."/>
        </authorList>
    </citation>
    <scope>NUCLEOTIDE SEQUENCE [LARGE SCALE GENOMIC DNA]</scope>
    <source>
        <strain evidence="18 19">DSM 43889</strain>
    </source>
</reference>
<evidence type="ECO:0000256" key="8">
    <source>
        <dbReference type="ARBA" id="ARBA00022692"/>
    </source>
</evidence>
<dbReference type="EMBL" id="AUBJ02000001">
    <property type="protein sequence ID" value="MCP2332593.1"/>
    <property type="molecule type" value="Genomic_DNA"/>
</dbReference>
<feature type="transmembrane region" description="Helical" evidence="17">
    <location>
        <begin position="72"/>
        <end position="90"/>
    </location>
</feature>
<comment type="catalytic activity">
    <reaction evidence="1">
        <text>a CDP-1,2-diacyl-sn-glycerol + L-serine = a 1,2-diacyl-sn-glycero-3-phospho-L-serine + CMP + H(+)</text>
        <dbReference type="Rhea" id="RHEA:16913"/>
        <dbReference type="ChEBI" id="CHEBI:15378"/>
        <dbReference type="ChEBI" id="CHEBI:33384"/>
        <dbReference type="ChEBI" id="CHEBI:57262"/>
        <dbReference type="ChEBI" id="CHEBI:58332"/>
        <dbReference type="ChEBI" id="CHEBI:60377"/>
        <dbReference type="EC" id="2.7.8.8"/>
    </reaction>
</comment>
<feature type="transmembrane region" description="Helical" evidence="17">
    <location>
        <begin position="7"/>
        <end position="29"/>
    </location>
</feature>
<keyword evidence="12" id="KW-0594">Phospholipid biosynthesis</keyword>
<evidence type="ECO:0000256" key="3">
    <source>
        <dbReference type="ARBA" id="ARBA00010441"/>
    </source>
</evidence>
<comment type="similarity">
    <text evidence="3 15">Belongs to the CDP-alcohol phosphatidyltransferase class-I family.</text>
</comment>
<dbReference type="PANTHER" id="PTHR14269:SF61">
    <property type="entry name" value="CDP-DIACYLGLYCEROL--SERINE O-PHOSPHATIDYLTRANSFERASE"/>
    <property type="match status" value="1"/>
</dbReference>